<reference evidence="8 9" key="1">
    <citation type="submission" date="2018-11" db="EMBL/GenBank/DDBJ databases">
        <authorList>
            <person name="Criscuolo A."/>
        </authorList>
    </citation>
    <scope>NUCLEOTIDE SEQUENCE [LARGE SCALE GENOMIC DNA]</scope>
    <source>
        <strain evidence="8">ACIP111625</strain>
    </source>
</reference>
<evidence type="ECO:0000256" key="1">
    <source>
        <dbReference type="ARBA" id="ARBA00004167"/>
    </source>
</evidence>
<dbReference type="InterPro" id="IPR037682">
    <property type="entry name" value="TonB_C"/>
</dbReference>
<feature type="transmembrane region" description="Helical" evidence="6">
    <location>
        <begin position="20"/>
        <end position="40"/>
    </location>
</feature>
<dbReference type="InterPro" id="IPR006260">
    <property type="entry name" value="TonB/TolA_C"/>
</dbReference>
<dbReference type="SUPFAM" id="SSF74653">
    <property type="entry name" value="TolA/TonB C-terminal domain"/>
    <property type="match status" value="1"/>
</dbReference>
<keyword evidence="4 6" id="KW-0472">Membrane</keyword>
<dbReference type="Gene3D" id="3.30.1150.10">
    <property type="match status" value="1"/>
</dbReference>
<dbReference type="GO" id="GO:0055085">
    <property type="term" value="P:transmembrane transport"/>
    <property type="evidence" value="ECO:0007669"/>
    <property type="project" value="InterPro"/>
</dbReference>
<dbReference type="Pfam" id="PF13103">
    <property type="entry name" value="TonB_2"/>
    <property type="match status" value="1"/>
</dbReference>
<feature type="domain" description="TonB C-terminal" evidence="7">
    <location>
        <begin position="190"/>
        <end position="276"/>
    </location>
</feature>
<feature type="compositionally biased region" description="Acidic residues" evidence="5">
    <location>
        <begin position="103"/>
        <end position="124"/>
    </location>
</feature>
<evidence type="ECO:0000259" key="7">
    <source>
        <dbReference type="PROSITE" id="PS52015"/>
    </source>
</evidence>
<dbReference type="Proteomes" id="UP000277498">
    <property type="component" value="Unassembled WGS sequence"/>
</dbReference>
<protein>
    <submittedName>
        <fullName evidence="8">Gram-negative bacterial tonB protein</fullName>
    </submittedName>
</protein>
<comment type="subcellular location">
    <subcellularLocation>
        <location evidence="1">Membrane</location>
        <topology evidence="1">Single-pass membrane protein</topology>
    </subcellularLocation>
</comment>
<dbReference type="AlphaFoldDB" id="A0A3P5XVH5"/>
<feature type="compositionally biased region" description="Basic and acidic residues" evidence="5">
    <location>
        <begin position="140"/>
        <end position="159"/>
    </location>
</feature>
<evidence type="ECO:0000256" key="4">
    <source>
        <dbReference type="ARBA" id="ARBA00023136"/>
    </source>
</evidence>
<dbReference type="RefSeq" id="WP_124088325.1">
    <property type="nucleotide sequence ID" value="NZ_UXAW01000105.1"/>
</dbReference>
<dbReference type="EMBL" id="UXAW01000105">
    <property type="protein sequence ID" value="VDC33096.1"/>
    <property type="molecule type" value="Genomic_DNA"/>
</dbReference>
<evidence type="ECO:0000256" key="5">
    <source>
        <dbReference type="SAM" id="MobiDB-lite"/>
    </source>
</evidence>
<keyword evidence="2 6" id="KW-0812">Transmembrane</keyword>
<dbReference type="NCBIfam" id="TIGR01352">
    <property type="entry name" value="tonB_Cterm"/>
    <property type="match status" value="1"/>
</dbReference>
<evidence type="ECO:0000256" key="6">
    <source>
        <dbReference type="SAM" id="Phobius"/>
    </source>
</evidence>
<evidence type="ECO:0000313" key="8">
    <source>
        <dbReference type="EMBL" id="VDC33096.1"/>
    </source>
</evidence>
<keyword evidence="9" id="KW-1185">Reference proteome</keyword>
<organism evidence="8 9">
    <name type="scientific">Pseudogemmobacter humi</name>
    <dbReference type="NCBI Taxonomy" id="2483812"/>
    <lineage>
        <taxon>Bacteria</taxon>
        <taxon>Pseudomonadati</taxon>
        <taxon>Pseudomonadota</taxon>
        <taxon>Alphaproteobacteria</taxon>
        <taxon>Rhodobacterales</taxon>
        <taxon>Paracoccaceae</taxon>
        <taxon>Pseudogemmobacter</taxon>
    </lineage>
</organism>
<evidence type="ECO:0000313" key="9">
    <source>
        <dbReference type="Proteomes" id="UP000277498"/>
    </source>
</evidence>
<feature type="region of interest" description="Disordered" evidence="5">
    <location>
        <begin position="69"/>
        <end position="194"/>
    </location>
</feature>
<gene>
    <name evidence="8" type="ORF">XINFAN_03635</name>
</gene>
<feature type="compositionally biased region" description="Low complexity" evidence="5">
    <location>
        <begin position="169"/>
        <end position="194"/>
    </location>
</feature>
<evidence type="ECO:0000256" key="3">
    <source>
        <dbReference type="ARBA" id="ARBA00022989"/>
    </source>
</evidence>
<sequence>MTCPLLPSHNTASRRSTFGWLVSTSVSALLVSAIGAWALAIQESGDAVGDASEAILVMLPPVPAVEAMAEPSPDVVDQAPSEKVEAPDTEDMPETPELTEAPDVPDETPVIEEMLAEDIPEPEIEPPPAPVVEIPKPKPKPVEKEKPKKTAEKPKEKTKEKPKKKASEEAAAAKASKQASNAQASAGSGKASAKSYAASVMKKVRGTKKQRAGEKGVAVVSFTIAEGGGLAGVRIARSSGSAKVDQVALDHIRRAAPFPPPPPGVGRSYSFEFVAK</sequence>
<evidence type="ECO:0000256" key="2">
    <source>
        <dbReference type="ARBA" id="ARBA00022692"/>
    </source>
</evidence>
<dbReference type="OrthoDB" id="7930032at2"/>
<dbReference type="GO" id="GO:0016020">
    <property type="term" value="C:membrane"/>
    <property type="evidence" value="ECO:0007669"/>
    <property type="project" value="UniProtKB-SubCell"/>
</dbReference>
<accession>A0A3P5XVH5</accession>
<dbReference type="PROSITE" id="PS52015">
    <property type="entry name" value="TONB_CTD"/>
    <property type="match status" value="1"/>
</dbReference>
<proteinExistence type="predicted"/>
<name>A0A3P5XVH5_9RHOB</name>
<keyword evidence="3 6" id="KW-1133">Transmembrane helix</keyword>